<evidence type="ECO:0000259" key="2">
    <source>
        <dbReference type="Pfam" id="PF10088"/>
    </source>
</evidence>
<organism evidence="3 4">
    <name type="scientific">Leptospira noguchii str. 2007001578</name>
    <dbReference type="NCBI Taxonomy" id="1049974"/>
    <lineage>
        <taxon>Bacteria</taxon>
        <taxon>Pseudomonadati</taxon>
        <taxon>Spirochaetota</taxon>
        <taxon>Spirochaetia</taxon>
        <taxon>Leptospirales</taxon>
        <taxon>Leptospiraceae</taxon>
        <taxon>Leptospira</taxon>
    </lineage>
</organism>
<gene>
    <name evidence="3" type="ORF">LEP1GSC035_2556</name>
</gene>
<name>A0ABP2TEJ6_9LEPT</name>
<dbReference type="Pfam" id="PF10088">
    <property type="entry name" value="DUF2326"/>
    <property type="match status" value="1"/>
</dbReference>
<reference evidence="3 4" key="1">
    <citation type="submission" date="2013-01" db="EMBL/GenBank/DDBJ databases">
        <authorList>
            <person name="Harkins D.M."/>
            <person name="Durkin A.S."/>
            <person name="Brinkac L.M."/>
            <person name="Haft D.H."/>
            <person name="Selengut J.D."/>
            <person name="Sanka R."/>
            <person name="DePew J."/>
            <person name="Purushe J."/>
            <person name="Whelen A.C."/>
            <person name="Vinetz J.M."/>
            <person name="Sutton G.G."/>
            <person name="Nierman W.C."/>
            <person name="Fouts D.E."/>
        </authorList>
    </citation>
    <scope>NUCLEOTIDE SEQUENCE [LARGE SCALE GENOMIC DNA]</scope>
    <source>
        <strain evidence="3 4">2007001578</strain>
    </source>
</reference>
<keyword evidence="4" id="KW-1185">Reference proteome</keyword>
<evidence type="ECO:0000256" key="1">
    <source>
        <dbReference type="SAM" id="Coils"/>
    </source>
</evidence>
<accession>A0ABP2TEJ6</accession>
<comment type="caution">
    <text evidence="3">The sequence shown here is derived from an EMBL/GenBank/DDBJ whole genome shotgun (WGS) entry which is preliminary data.</text>
</comment>
<feature type="coiled-coil region" evidence="1">
    <location>
        <begin position="47"/>
        <end position="101"/>
    </location>
</feature>
<evidence type="ECO:0000313" key="4">
    <source>
        <dbReference type="Proteomes" id="UP000012099"/>
    </source>
</evidence>
<feature type="domain" description="DUF2326" evidence="2">
    <location>
        <begin position="117"/>
        <end position="237"/>
    </location>
</feature>
<dbReference type="Proteomes" id="UP000012099">
    <property type="component" value="Unassembled WGS sequence"/>
</dbReference>
<keyword evidence="1" id="KW-0175">Coiled coil</keyword>
<proteinExistence type="predicted"/>
<dbReference type="InterPro" id="IPR018760">
    <property type="entry name" value="DUF2326"/>
</dbReference>
<evidence type="ECO:0000313" key="3">
    <source>
        <dbReference type="EMBL" id="EMN02533.1"/>
    </source>
</evidence>
<protein>
    <submittedName>
        <fullName evidence="3">PF10088 family protein</fullName>
    </submittedName>
</protein>
<sequence length="237" mass="27411">MLKEKINYVTNELPGIEARLVTLRSDLSRLNSFERELAERLKRAGAIEELEEVVNRLNSKYEQKGKYDEQLRQWSMSTNNLKNIESELEKINDSINSLDNVLDEKMKVFNQYFSKMSEYLYGEQFILSYAKDDRAYQLKISNIAGNLGTGKKKGQIAAFDFAYIQFCEELSIPCLHFILHDQLENIHGNQIQTLSDVANETNSQFIVPILKDKLPKGIDSNLFKVLSLSQNDKLFRI</sequence>
<dbReference type="EMBL" id="AHMH02000012">
    <property type="protein sequence ID" value="EMN02533.1"/>
    <property type="molecule type" value="Genomic_DNA"/>
</dbReference>